<dbReference type="SUPFAM" id="SSF51011">
    <property type="entry name" value="Glycosyl hydrolase domain"/>
    <property type="match status" value="1"/>
</dbReference>
<dbReference type="InterPro" id="IPR049166">
    <property type="entry name" value="GH39_cat"/>
</dbReference>
<dbReference type="VEuPathDB" id="VectorBase:PPAPM1_008193"/>
<dbReference type="SUPFAM" id="SSF51445">
    <property type="entry name" value="(Trans)glycosidases"/>
    <property type="match status" value="1"/>
</dbReference>
<evidence type="ECO:0000313" key="6">
    <source>
        <dbReference type="Proteomes" id="UP000092462"/>
    </source>
</evidence>
<dbReference type="InterPro" id="IPR017853">
    <property type="entry name" value="GH"/>
</dbReference>
<evidence type="ECO:0000313" key="5">
    <source>
        <dbReference type="EnsemblMetazoa" id="PPAI004676-PA"/>
    </source>
</evidence>
<dbReference type="InterPro" id="IPR003961">
    <property type="entry name" value="FN3_dom"/>
</dbReference>
<dbReference type="InterPro" id="IPR000514">
    <property type="entry name" value="Glyco_hydro_39"/>
</dbReference>
<dbReference type="PANTHER" id="PTHR12631">
    <property type="entry name" value="ALPHA-L-IDURONIDASE"/>
    <property type="match status" value="1"/>
</dbReference>
<evidence type="ECO:0000256" key="3">
    <source>
        <dbReference type="ARBA" id="ARBA00022801"/>
    </source>
</evidence>
<dbReference type="PRINTS" id="PR00745">
    <property type="entry name" value="GLHYDRLASE39"/>
</dbReference>
<evidence type="ECO:0000256" key="4">
    <source>
        <dbReference type="ARBA" id="ARBA00023295"/>
    </source>
</evidence>
<evidence type="ECO:0000256" key="1">
    <source>
        <dbReference type="ARBA" id="ARBA00008875"/>
    </source>
</evidence>
<dbReference type="Pfam" id="PF01229">
    <property type="entry name" value="Glyco_hydro_39"/>
    <property type="match status" value="1"/>
</dbReference>
<evidence type="ECO:0000256" key="2">
    <source>
        <dbReference type="ARBA" id="ARBA00022729"/>
    </source>
</evidence>
<dbReference type="InterPro" id="IPR049167">
    <property type="entry name" value="GH39_C"/>
</dbReference>
<dbReference type="PROSITE" id="PS50853">
    <property type="entry name" value="FN3"/>
    <property type="match status" value="1"/>
</dbReference>
<dbReference type="InterPro" id="IPR013783">
    <property type="entry name" value="Ig-like_fold"/>
</dbReference>
<name>A0A1B0DAH1_PHLPP</name>
<sequence length="652" mass="75271">MSGKARLSKTILEMKFMKKTRDKVLKAEESEQSCSMYSSEITKKMLTGSNLIVEPSYVPCEDLLIGRFSFGGMNPELERLLLKEQAGKINANLEQEKEMIKDVTDDKMALQYTKFQKTLSNKYAAQERKSSEKSQAFLFQNLDKYLSILHGNHLIPHIEFMGNPGGIFSNKSSVEKKAVWRETAFEAANHFIKRFGLKYVNKFRFETWNEPDLHNYNILNLTKAEFIDYVTSIRSGLAEIAENVPGFKFKLRGPAGLFHKRELHQFCYGILEYCTNTCPIDILTYHRKGQGESKEILRGGIELIRNLTKEFPWIAQMEVSNNEADLKSGWSHPLPMNSDVRYAAKLVETVFLHWDAKIRGVLKNLETISHDNAFLSYHPYEFSQRTLLAHFRMNNSRPIYSEFIKKPVLGALGLLANLGNKFLSMERRQNISYISTVSQDSGFFGNILAVSTRNLPEKSFKFTIKLPPGKNVTAFVEILDQKRTNPARYWKKNSSPPYPGQRILQGMRRIQTQKVLVSPEFLNSSEFSRIFKISSPFVISLRFCEESLKNPPQKVENLRFNILSRERITILWNDNYLPSRCLKNYQVFFKAKNRRGLWKEITQGWHVPDLSFDFWRPSGVSGIYKVRSVDILGRRGKFSKPVIVKSASLFAR</sequence>
<keyword evidence="3" id="KW-0378">Hydrolase</keyword>
<dbReference type="Gene3D" id="3.20.20.80">
    <property type="entry name" value="Glycosidases"/>
    <property type="match status" value="1"/>
</dbReference>
<dbReference type="InterPro" id="IPR051923">
    <property type="entry name" value="Glycosyl_Hydrolase_39"/>
</dbReference>
<dbReference type="Proteomes" id="UP000092462">
    <property type="component" value="Unassembled WGS sequence"/>
</dbReference>
<dbReference type="Gene3D" id="2.60.40.10">
    <property type="entry name" value="Immunoglobulins"/>
    <property type="match status" value="1"/>
</dbReference>
<dbReference type="Pfam" id="PF21200">
    <property type="entry name" value="Glyco_hydro_39_C"/>
    <property type="match status" value="1"/>
</dbReference>
<keyword evidence="4" id="KW-0326">Glycosidase</keyword>
<dbReference type="GO" id="GO:0003940">
    <property type="term" value="F:L-iduronidase activity"/>
    <property type="evidence" value="ECO:0007669"/>
    <property type="project" value="TreeGrafter"/>
</dbReference>
<comment type="similarity">
    <text evidence="1">Belongs to the glycosyl hydrolase 39 family.</text>
</comment>
<keyword evidence="2" id="KW-0732">Signal</keyword>
<dbReference type="EMBL" id="AJVK01029070">
    <property type="status" value="NOT_ANNOTATED_CDS"/>
    <property type="molecule type" value="Genomic_DNA"/>
</dbReference>
<dbReference type="VEuPathDB" id="VectorBase:PPAI004676"/>
<organism evidence="5 6">
    <name type="scientific">Phlebotomus papatasi</name>
    <name type="common">Sandfly</name>
    <dbReference type="NCBI Taxonomy" id="29031"/>
    <lineage>
        <taxon>Eukaryota</taxon>
        <taxon>Metazoa</taxon>
        <taxon>Ecdysozoa</taxon>
        <taxon>Arthropoda</taxon>
        <taxon>Hexapoda</taxon>
        <taxon>Insecta</taxon>
        <taxon>Pterygota</taxon>
        <taxon>Neoptera</taxon>
        <taxon>Endopterygota</taxon>
        <taxon>Diptera</taxon>
        <taxon>Nematocera</taxon>
        <taxon>Psychodoidea</taxon>
        <taxon>Psychodidae</taxon>
        <taxon>Phlebotomus</taxon>
        <taxon>Phlebotomus</taxon>
    </lineage>
</organism>
<dbReference type="AlphaFoldDB" id="A0A1B0DAH1"/>
<dbReference type="EnsemblMetazoa" id="PPAI004676-RA">
    <property type="protein sequence ID" value="PPAI004676-PA"/>
    <property type="gene ID" value="PPAI004676"/>
</dbReference>
<keyword evidence="6" id="KW-1185">Reference proteome</keyword>
<reference evidence="5" key="1">
    <citation type="submission" date="2022-08" db="UniProtKB">
        <authorList>
            <consortium name="EnsemblMetazoa"/>
        </authorList>
    </citation>
    <scope>IDENTIFICATION</scope>
    <source>
        <strain evidence="5">Israel</strain>
    </source>
</reference>
<protein>
    <submittedName>
        <fullName evidence="5">Uncharacterized protein</fullName>
    </submittedName>
</protein>
<dbReference type="PANTHER" id="PTHR12631:SF8">
    <property type="entry name" value="ALPHA-L-IDURONIDASE"/>
    <property type="match status" value="1"/>
</dbReference>
<accession>A0A1B0DAH1</accession>
<dbReference type="Gene3D" id="2.60.40.1500">
    <property type="entry name" value="Glycosyl hydrolase domain, family 39"/>
    <property type="match status" value="1"/>
</dbReference>
<proteinExistence type="inferred from homology"/>
<dbReference type="GO" id="GO:0005975">
    <property type="term" value="P:carbohydrate metabolic process"/>
    <property type="evidence" value="ECO:0007669"/>
    <property type="project" value="InterPro"/>
</dbReference>